<evidence type="ECO:0000313" key="2">
    <source>
        <dbReference type="Proteomes" id="UP001163324"/>
    </source>
</evidence>
<protein>
    <submittedName>
        <fullName evidence="1">Uncharacterized protein</fullName>
    </submittedName>
</protein>
<name>A0ACC0V9A5_9HYPO</name>
<comment type="caution">
    <text evidence="1">The sequence shown here is derived from an EMBL/GenBank/DDBJ whole genome shotgun (WGS) entry which is preliminary data.</text>
</comment>
<sequence length="322" mass="36916">MALNLRERTVYRADEKEGYSLFDEKERRQMINNHLSSVEPASTTPTKAQRRSRLGVRRLIKHQIHVLIFTIMHAIFSLYIRIRQLVHAISYQTSSMLYHHHSTPQYIERDVGKLDKKPKHLSAILKLEKRKSAADLDRLIDQTAELATWTVCAGIPMLSIYEKTGILKKNMSRVYEATTQKLAFYYGGAHPSLSVTSPHREAYSSPDQKANQGHLTLHLISSEDGRSSMVDLTRTLAEMSQRGKLSPQDISMELVDAELSEGIMSEPDLLILFSPYLELSGYPPWQARLTEIFCLQDNEAFGYQVFLRALYNFANAQMRRGR</sequence>
<organism evidence="1 2">
    <name type="scientific">Trichothecium roseum</name>
    <dbReference type="NCBI Taxonomy" id="47278"/>
    <lineage>
        <taxon>Eukaryota</taxon>
        <taxon>Fungi</taxon>
        <taxon>Dikarya</taxon>
        <taxon>Ascomycota</taxon>
        <taxon>Pezizomycotina</taxon>
        <taxon>Sordariomycetes</taxon>
        <taxon>Hypocreomycetidae</taxon>
        <taxon>Hypocreales</taxon>
        <taxon>Hypocreales incertae sedis</taxon>
        <taxon>Trichothecium</taxon>
    </lineage>
</organism>
<gene>
    <name evidence="1" type="ORF">N3K66_002316</name>
</gene>
<accession>A0ACC0V9A5</accession>
<reference evidence="1" key="1">
    <citation type="submission" date="2022-10" db="EMBL/GenBank/DDBJ databases">
        <title>Complete Genome of Trichothecium roseum strain YXFP-22015, a Plant Pathogen Isolated from Citrus.</title>
        <authorList>
            <person name="Wang Y."/>
            <person name="Zhu L."/>
        </authorList>
    </citation>
    <scope>NUCLEOTIDE SEQUENCE</scope>
    <source>
        <strain evidence="1">YXFP-22015</strain>
    </source>
</reference>
<dbReference type="Proteomes" id="UP001163324">
    <property type="component" value="Chromosome 2"/>
</dbReference>
<proteinExistence type="predicted"/>
<dbReference type="EMBL" id="CM047941">
    <property type="protein sequence ID" value="KAI9902964.1"/>
    <property type="molecule type" value="Genomic_DNA"/>
</dbReference>
<evidence type="ECO:0000313" key="1">
    <source>
        <dbReference type="EMBL" id="KAI9902964.1"/>
    </source>
</evidence>
<keyword evidence="2" id="KW-1185">Reference proteome</keyword>